<evidence type="ECO:0000256" key="1">
    <source>
        <dbReference type="ARBA" id="ARBA00001946"/>
    </source>
</evidence>
<dbReference type="SUPFAM" id="SSF55811">
    <property type="entry name" value="Nudix"/>
    <property type="match status" value="1"/>
</dbReference>
<dbReference type="InterPro" id="IPR015797">
    <property type="entry name" value="NUDIX_hydrolase-like_dom_sf"/>
</dbReference>
<dbReference type="Proteomes" id="UP000032287">
    <property type="component" value="Unassembled WGS sequence"/>
</dbReference>
<organism evidence="6 7">
    <name type="scientific">Weissella cibaria</name>
    <dbReference type="NCBI Taxonomy" id="137591"/>
    <lineage>
        <taxon>Bacteria</taxon>
        <taxon>Bacillati</taxon>
        <taxon>Bacillota</taxon>
        <taxon>Bacilli</taxon>
        <taxon>Lactobacillales</taxon>
        <taxon>Lactobacillaceae</taxon>
        <taxon>Weissella</taxon>
    </lineage>
</organism>
<evidence type="ECO:0000313" key="6">
    <source>
        <dbReference type="EMBL" id="KIU22595.1"/>
    </source>
</evidence>
<reference evidence="5 8" key="2">
    <citation type="submission" date="2017-04" db="EMBL/GenBank/DDBJ databases">
        <title>Weissella cibaria strain m2 complete genome.</title>
        <authorList>
            <person name="Pan Q."/>
            <person name="Tan M."/>
            <person name="Yao F."/>
            <person name="Su S."/>
        </authorList>
    </citation>
    <scope>NUCLEOTIDE SEQUENCE [LARGE SCALE GENOMIC DNA]</scope>
    <source>
        <strain evidence="5 8">M2</strain>
    </source>
</reference>
<dbReference type="PROSITE" id="PS51462">
    <property type="entry name" value="NUDIX"/>
    <property type="match status" value="1"/>
</dbReference>
<accession>A0A0D1LRD6</accession>
<dbReference type="InterPro" id="IPR000086">
    <property type="entry name" value="NUDIX_hydrolase_dom"/>
</dbReference>
<dbReference type="PATRIC" id="fig|137591.25.peg.97"/>
<evidence type="ECO:0000313" key="5">
    <source>
        <dbReference type="EMBL" id="AWF96738.1"/>
    </source>
</evidence>
<sequence length="163" mass="18359">MAEQNYIARMRAKVGHDGMIFNTVFGVLWSADRSAILLEKRSDIQKGWGFPGGYVEYGETPQQAIVREFKEETGLTVQVKRLIGVSSEIVAENRWGDAQETLAMGFEVTLVTGELQEDGDETLQVQYVPVNPEPLMFVPQAQKTVHQVINDNEQSDAVWLRED</sequence>
<dbReference type="PRINTS" id="PR00502">
    <property type="entry name" value="NUDIXFAMILY"/>
</dbReference>
<dbReference type="EMBL" id="CP020928">
    <property type="protein sequence ID" value="AWF96738.1"/>
    <property type="molecule type" value="Genomic_DNA"/>
</dbReference>
<proteinExistence type="inferred from homology"/>
<dbReference type="PROSITE" id="PS00893">
    <property type="entry name" value="NUDIX_BOX"/>
    <property type="match status" value="1"/>
</dbReference>
<dbReference type="PANTHER" id="PTHR43046">
    <property type="entry name" value="GDP-MANNOSE MANNOSYL HYDROLASE"/>
    <property type="match status" value="1"/>
</dbReference>
<dbReference type="eggNOG" id="COG1051">
    <property type="taxonomic scope" value="Bacteria"/>
</dbReference>
<keyword evidence="7" id="KW-1185">Reference proteome</keyword>
<name>A0A0D1LRD6_9LACO</name>
<dbReference type="RefSeq" id="WP_043707912.1">
    <property type="nucleotide sequence ID" value="NZ_CP020928.1"/>
</dbReference>
<dbReference type="GO" id="GO:0035539">
    <property type="term" value="F:8-oxo-7,8-dihydrodeoxyguanosine triphosphate pyrophosphatase activity"/>
    <property type="evidence" value="ECO:0007669"/>
    <property type="project" value="UniProtKB-EC"/>
</dbReference>
<evidence type="ECO:0000259" key="4">
    <source>
        <dbReference type="PROSITE" id="PS51462"/>
    </source>
</evidence>
<evidence type="ECO:0000313" key="8">
    <source>
        <dbReference type="Proteomes" id="UP000244870"/>
    </source>
</evidence>
<gene>
    <name evidence="6" type="primary">mutT</name>
    <name evidence="5" type="ORF">B6254_2392</name>
    <name evidence="6" type="ORF">QX99_00099</name>
</gene>
<dbReference type="Proteomes" id="UP000244870">
    <property type="component" value="Chromosome"/>
</dbReference>
<dbReference type="Pfam" id="PF00293">
    <property type="entry name" value="NUDIX"/>
    <property type="match status" value="1"/>
</dbReference>
<dbReference type="PANTHER" id="PTHR43046:SF2">
    <property type="entry name" value="8-OXO-DGTP DIPHOSPHATASE-RELATED"/>
    <property type="match status" value="1"/>
</dbReference>
<keyword evidence="2 3" id="KW-0378">Hydrolase</keyword>
<dbReference type="InterPro" id="IPR020476">
    <property type="entry name" value="Nudix_hydrolase"/>
</dbReference>
<dbReference type="EC" id="3.6.1.55" evidence="6"/>
<dbReference type="InterPro" id="IPR020084">
    <property type="entry name" value="NUDIX_hydrolase_CS"/>
</dbReference>
<evidence type="ECO:0000256" key="2">
    <source>
        <dbReference type="ARBA" id="ARBA00022801"/>
    </source>
</evidence>
<protein>
    <submittedName>
        <fullName evidence="6">MutT protein</fullName>
        <ecNumber evidence="6">3.6.1.55</ecNumber>
    </submittedName>
</protein>
<dbReference type="AlphaFoldDB" id="A0A0D1LRD6"/>
<feature type="domain" description="Nudix hydrolase" evidence="4">
    <location>
        <begin position="19"/>
        <end position="150"/>
    </location>
</feature>
<dbReference type="EMBL" id="JWHU01000001">
    <property type="protein sequence ID" value="KIU22595.1"/>
    <property type="molecule type" value="Genomic_DNA"/>
</dbReference>
<reference evidence="6 7" key="1">
    <citation type="journal article" date="2015" name="Microbiology (Mosc.)">
        <title>Genomics of the Weissella cibaria species with an examination of its metabolic traits.</title>
        <authorList>
            <person name="Lynch K.M."/>
            <person name="Lucid A."/>
            <person name="Arendt E.K."/>
            <person name="Sleator R.D."/>
            <person name="Lucey B."/>
            <person name="Coffey A."/>
        </authorList>
    </citation>
    <scope>NUCLEOTIDE SEQUENCE [LARGE SCALE GENOMIC DNA]</scope>
    <source>
        <strain evidence="6 7">MG1</strain>
    </source>
</reference>
<dbReference type="Gene3D" id="3.90.79.10">
    <property type="entry name" value="Nucleoside Triphosphate Pyrophosphohydrolase"/>
    <property type="match status" value="1"/>
</dbReference>
<comment type="similarity">
    <text evidence="3">Belongs to the Nudix hydrolase family.</text>
</comment>
<comment type="cofactor">
    <cofactor evidence="1">
        <name>Mg(2+)</name>
        <dbReference type="ChEBI" id="CHEBI:18420"/>
    </cofactor>
</comment>
<evidence type="ECO:0000313" key="7">
    <source>
        <dbReference type="Proteomes" id="UP000032287"/>
    </source>
</evidence>
<evidence type="ECO:0000256" key="3">
    <source>
        <dbReference type="RuleBase" id="RU003476"/>
    </source>
</evidence>
<dbReference type="STRING" id="137591.AO080_02380"/>